<dbReference type="GO" id="GO:0032259">
    <property type="term" value="P:methylation"/>
    <property type="evidence" value="ECO:0007669"/>
    <property type="project" value="UniProtKB-KW"/>
</dbReference>
<dbReference type="GO" id="GO:0005829">
    <property type="term" value="C:cytosol"/>
    <property type="evidence" value="ECO:0007669"/>
    <property type="project" value="TreeGrafter"/>
</dbReference>
<evidence type="ECO:0000256" key="6">
    <source>
        <dbReference type="SAM" id="MobiDB-lite"/>
    </source>
</evidence>
<dbReference type="PANTHER" id="PTHR12303:SF6">
    <property type="entry name" value="CARNOSINE N-METHYLTRANSFERASE"/>
    <property type="match status" value="1"/>
</dbReference>
<evidence type="ECO:0000313" key="7">
    <source>
        <dbReference type="EMBL" id="JAS16345.1"/>
    </source>
</evidence>
<dbReference type="GO" id="GO:0005634">
    <property type="term" value="C:nucleus"/>
    <property type="evidence" value="ECO:0007669"/>
    <property type="project" value="TreeGrafter"/>
</dbReference>
<dbReference type="Pfam" id="PF07942">
    <property type="entry name" value="CARME"/>
    <property type="match status" value="1"/>
</dbReference>
<comment type="similarity">
    <text evidence="1">Belongs to the carnosine N-methyltransferase family.</text>
</comment>
<dbReference type="SMART" id="SM01296">
    <property type="entry name" value="N2227"/>
    <property type="match status" value="1"/>
</dbReference>
<evidence type="ECO:0000256" key="1">
    <source>
        <dbReference type="ARBA" id="ARBA00010086"/>
    </source>
</evidence>
<dbReference type="GO" id="GO:0035498">
    <property type="term" value="P:carnosine metabolic process"/>
    <property type="evidence" value="ECO:0007669"/>
    <property type="project" value="TreeGrafter"/>
</dbReference>
<keyword evidence="4" id="KW-0808">Transferase</keyword>
<keyword evidence="3" id="KW-0489">Methyltransferase</keyword>
<dbReference type="SUPFAM" id="SSF53335">
    <property type="entry name" value="S-adenosyl-L-methionine-dependent methyltransferases"/>
    <property type="match status" value="1"/>
</dbReference>
<protein>
    <recommendedName>
        <fullName evidence="2">carnosine N-methyltransferase</fullName>
        <ecNumber evidence="2">2.1.1.22</ecNumber>
    </recommendedName>
</protein>
<keyword evidence="5" id="KW-0949">S-adenosyl-L-methionine</keyword>
<feature type="region of interest" description="Disordered" evidence="6">
    <location>
        <begin position="1"/>
        <end position="20"/>
    </location>
</feature>
<evidence type="ECO:0000256" key="2">
    <source>
        <dbReference type="ARBA" id="ARBA00012003"/>
    </source>
</evidence>
<proteinExistence type="inferred from homology"/>
<evidence type="ECO:0000256" key="5">
    <source>
        <dbReference type="ARBA" id="ARBA00022691"/>
    </source>
</evidence>
<dbReference type="AlphaFoldDB" id="A0A1B6CSN0"/>
<dbReference type="Gene3D" id="3.40.50.150">
    <property type="entry name" value="Vaccinia Virus protein VP39"/>
    <property type="match status" value="1"/>
</dbReference>
<reference evidence="7" key="1">
    <citation type="submission" date="2015-12" db="EMBL/GenBank/DDBJ databases">
        <title>De novo transcriptome assembly of four potential Pierce s Disease insect vectors from Arizona vineyards.</title>
        <authorList>
            <person name="Tassone E.E."/>
        </authorList>
    </citation>
    <scope>NUCLEOTIDE SEQUENCE</scope>
</reference>
<organism evidence="7">
    <name type="scientific">Clastoptera arizonana</name>
    <name type="common">Arizona spittle bug</name>
    <dbReference type="NCBI Taxonomy" id="38151"/>
    <lineage>
        <taxon>Eukaryota</taxon>
        <taxon>Metazoa</taxon>
        <taxon>Ecdysozoa</taxon>
        <taxon>Arthropoda</taxon>
        <taxon>Hexapoda</taxon>
        <taxon>Insecta</taxon>
        <taxon>Pterygota</taxon>
        <taxon>Neoptera</taxon>
        <taxon>Paraneoptera</taxon>
        <taxon>Hemiptera</taxon>
        <taxon>Auchenorrhyncha</taxon>
        <taxon>Cercopoidea</taxon>
        <taxon>Clastopteridae</taxon>
        <taxon>Clastoptera</taxon>
    </lineage>
</organism>
<dbReference type="EC" id="2.1.1.22" evidence="2"/>
<dbReference type="EMBL" id="GEDC01020953">
    <property type="protein sequence ID" value="JAS16345.1"/>
    <property type="molecule type" value="Transcribed_RNA"/>
</dbReference>
<accession>A0A1B6CSN0</accession>
<name>A0A1B6CSN0_9HEMI</name>
<dbReference type="PANTHER" id="PTHR12303">
    <property type="entry name" value="CARNOSINE N-METHYLTRANSFERASE"/>
    <property type="match status" value="1"/>
</dbReference>
<dbReference type="InterPro" id="IPR012901">
    <property type="entry name" value="CARME"/>
</dbReference>
<sequence>MNCTADLHPPPPSRRDPLSDTVEKEHFIRIISSFKLYRQYSLDRIGRNEQFLNTIPEKHQRLLQKYKNDLQLFKICVENNQKLLDLIIENVSFMFENMQPVSGEMIDGKKLIPELTDIEKVQSTLKQLAREWSSTGLKERSRCHEPIIDAIIENFPTDKYDPVNVKILVPGAGLGRLAYEIVKRGYSCEGNEFSLFMLFTSNFVLNKCRGTNIHHIYPWIHQFDNNLTSNDQMTKVSFPDVSPLDAGTTRARFTMIAGDFLEIYTEGNQWDCVATCFFIDCAANIVTFVESIYNILKPGGIWINLGPLLYHFNNNTQPESIEISYEDLKEVIISLGFHFQKEQIGIKAKYAQKPNSMLVQKYQSVFFVCRKPDVENNTVIDDKINSRNFDTKIPESINKKSKNETVSETEVEEYGDDGLVVQRIN</sequence>
<gene>
    <name evidence="7" type="ORF">g.16532</name>
</gene>
<evidence type="ECO:0000256" key="4">
    <source>
        <dbReference type="ARBA" id="ARBA00022679"/>
    </source>
</evidence>
<dbReference type="GO" id="GO:0030735">
    <property type="term" value="F:carnosine N-methyltransferase activity"/>
    <property type="evidence" value="ECO:0007669"/>
    <property type="project" value="UniProtKB-EC"/>
</dbReference>
<evidence type="ECO:0000256" key="3">
    <source>
        <dbReference type="ARBA" id="ARBA00022603"/>
    </source>
</evidence>
<dbReference type="InterPro" id="IPR029063">
    <property type="entry name" value="SAM-dependent_MTases_sf"/>
</dbReference>